<sequence length="324" mass="32616">MTAAPLDEDGLIARFFAPIAGPGGLGLRDDAAVIAPPAGHDLVVTVDALVAGGHFFADDPPAGIALKALAVNLSDLAAKGADPLGFTLALALPAGWTADWMGCFARGLGEAAAAHGCPLLGGDTVRAGGPLTLSITAFGAVPAGRMVPRTGAGPGDRLYVSGTIGDAALGLKLRLAGRGAPEGQAHLLDRYLHPRPRLALRAALRRHASGAMDVSDGFVGDLRKMMRASGVAATVDLGAVPLSEAARRFIRDDASGFEVAVTGGDDYEILASVPDAEARAFEAASAAAGVPVAEVGRVGEGEGVAFRGRDGGAVDFARGAFSHF</sequence>
<dbReference type="InterPro" id="IPR006283">
    <property type="entry name" value="ThiL-like"/>
</dbReference>
<dbReference type="Gene3D" id="3.30.1330.10">
    <property type="entry name" value="PurM-like, N-terminal domain"/>
    <property type="match status" value="1"/>
</dbReference>
<comment type="function">
    <text evidence="2">Catalyzes the ATP-dependent phosphorylation of thiamine-monophosphate (TMP) to form thiamine-pyrophosphate (TPP), the active form of vitamin B1.</text>
</comment>
<dbReference type="EMBL" id="QYBB01000012">
    <property type="protein sequence ID" value="RYC31623.1"/>
    <property type="molecule type" value="Genomic_DNA"/>
</dbReference>
<dbReference type="PIRSF" id="PIRSF005303">
    <property type="entry name" value="Thiam_monoph_kin"/>
    <property type="match status" value="1"/>
</dbReference>
<keyword evidence="2 5" id="KW-0418">Kinase</keyword>
<comment type="similarity">
    <text evidence="2">Belongs to the thiamine-monophosphate kinase family.</text>
</comment>
<keyword evidence="1 2" id="KW-0784">Thiamine biosynthesis</keyword>
<name>A0A4Q2U4Y6_9HYPH</name>
<reference evidence="5 6" key="1">
    <citation type="submission" date="2018-12" db="EMBL/GenBank/DDBJ databases">
        <authorList>
            <person name="Grouzdev D.S."/>
            <person name="Krutkina M.S."/>
        </authorList>
    </citation>
    <scope>NUCLEOTIDE SEQUENCE [LARGE SCALE GENOMIC DNA]</scope>
    <source>
        <strain evidence="5 6">RmlP026</strain>
    </source>
</reference>
<keyword evidence="2" id="KW-0479">Metal-binding</keyword>
<dbReference type="Pfam" id="PF00586">
    <property type="entry name" value="AIRS"/>
    <property type="match status" value="1"/>
</dbReference>
<feature type="domain" description="PurM-like N-terminal" evidence="3">
    <location>
        <begin position="29"/>
        <end position="141"/>
    </location>
</feature>
<dbReference type="NCBIfam" id="TIGR01379">
    <property type="entry name" value="thiL"/>
    <property type="match status" value="1"/>
</dbReference>
<dbReference type="CDD" id="cd02194">
    <property type="entry name" value="ThiL"/>
    <property type="match status" value="1"/>
</dbReference>
<feature type="binding site" evidence="2">
    <location>
        <position position="75"/>
    </location>
    <ligand>
        <name>Mg(2+)</name>
        <dbReference type="ChEBI" id="CHEBI:18420"/>
        <label>4</label>
    </ligand>
</feature>
<dbReference type="InterPro" id="IPR016188">
    <property type="entry name" value="PurM-like_N"/>
</dbReference>
<evidence type="ECO:0000256" key="2">
    <source>
        <dbReference type="HAMAP-Rule" id="MF_02128"/>
    </source>
</evidence>
<feature type="binding site" evidence="2">
    <location>
        <position position="123"/>
    </location>
    <ligand>
        <name>Mg(2+)</name>
        <dbReference type="ChEBI" id="CHEBI:18420"/>
        <label>1</label>
    </ligand>
</feature>
<feature type="binding site" evidence="2">
    <location>
        <position position="30"/>
    </location>
    <ligand>
        <name>Mg(2+)</name>
        <dbReference type="ChEBI" id="CHEBI:18420"/>
        <label>3</label>
    </ligand>
</feature>
<dbReference type="PANTHER" id="PTHR30270:SF0">
    <property type="entry name" value="THIAMINE-MONOPHOSPHATE KINASE"/>
    <property type="match status" value="1"/>
</dbReference>
<dbReference type="InterPro" id="IPR036676">
    <property type="entry name" value="PurM-like_C_sf"/>
</dbReference>
<evidence type="ECO:0000313" key="5">
    <source>
        <dbReference type="EMBL" id="RYC31623.1"/>
    </source>
</evidence>
<dbReference type="OrthoDB" id="9802811at2"/>
<comment type="caution">
    <text evidence="5">The sequence shown here is derived from an EMBL/GenBank/DDBJ whole genome shotgun (WGS) entry which is preliminary data.</text>
</comment>
<feature type="binding site" evidence="2">
    <location>
        <position position="75"/>
    </location>
    <ligand>
        <name>Mg(2+)</name>
        <dbReference type="ChEBI" id="CHEBI:18420"/>
        <label>3</label>
    </ligand>
</feature>
<dbReference type="InterPro" id="IPR010918">
    <property type="entry name" value="PurM-like_C_dom"/>
</dbReference>
<feature type="domain" description="PurM-like C-terminal" evidence="4">
    <location>
        <begin position="153"/>
        <end position="306"/>
    </location>
</feature>
<dbReference type="InterPro" id="IPR036921">
    <property type="entry name" value="PurM-like_N_sf"/>
</dbReference>
<dbReference type="UniPathway" id="UPA00060">
    <property type="reaction ID" value="UER00142"/>
</dbReference>
<comment type="pathway">
    <text evidence="2">Cofactor biosynthesis; thiamine diphosphate biosynthesis; thiamine diphosphate from thiamine phosphate: step 1/1.</text>
</comment>
<comment type="catalytic activity">
    <reaction evidence="2">
        <text>thiamine phosphate + ATP = thiamine diphosphate + ADP</text>
        <dbReference type="Rhea" id="RHEA:15913"/>
        <dbReference type="ChEBI" id="CHEBI:30616"/>
        <dbReference type="ChEBI" id="CHEBI:37575"/>
        <dbReference type="ChEBI" id="CHEBI:58937"/>
        <dbReference type="ChEBI" id="CHEBI:456216"/>
        <dbReference type="EC" id="2.7.4.16"/>
    </reaction>
</comment>
<gene>
    <name evidence="2 5" type="primary">thiL</name>
    <name evidence="5" type="ORF">D3273_12125</name>
</gene>
<dbReference type="GO" id="GO:0009030">
    <property type="term" value="F:thiamine-phosphate kinase activity"/>
    <property type="evidence" value="ECO:0007669"/>
    <property type="project" value="UniProtKB-UniRule"/>
</dbReference>
<feature type="binding site" evidence="2">
    <location>
        <position position="45"/>
    </location>
    <ligand>
        <name>Mg(2+)</name>
        <dbReference type="ChEBI" id="CHEBI:18420"/>
        <label>4</label>
    </ligand>
</feature>
<keyword evidence="2" id="KW-0460">Magnesium</keyword>
<dbReference type="GO" id="GO:0009228">
    <property type="term" value="P:thiamine biosynthetic process"/>
    <property type="evidence" value="ECO:0007669"/>
    <property type="project" value="UniProtKB-KW"/>
</dbReference>
<organism evidence="5 6">
    <name type="scientific">Lichenibacterium minor</name>
    <dbReference type="NCBI Taxonomy" id="2316528"/>
    <lineage>
        <taxon>Bacteria</taxon>
        <taxon>Pseudomonadati</taxon>
        <taxon>Pseudomonadota</taxon>
        <taxon>Alphaproteobacteria</taxon>
        <taxon>Hyphomicrobiales</taxon>
        <taxon>Lichenihabitantaceae</taxon>
        <taxon>Lichenibacterium</taxon>
    </lineage>
</organism>
<keyword evidence="2" id="KW-0547">Nucleotide-binding</keyword>
<dbReference type="SUPFAM" id="SSF55326">
    <property type="entry name" value="PurM N-terminal domain-like"/>
    <property type="match status" value="1"/>
</dbReference>
<evidence type="ECO:0000259" key="3">
    <source>
        <dbReference type="Pfam" id="PF00586"/>
    </source>
</evidence>
<dbReference type="GO" id="GO:0000287">
    <property type="term" value="F:magnesium ion binding"/>
    <property type="evidence" value="ECO:0007669"/>
    <property type="project" value="UniProtKB-UniRule"/>
</dbReference>
<dbReference type="Gene3D" id="3.90.650.10">
    <property type="entry name" value="PurM-like C-terminal domain"/>
    <property type="match status" value="1"/>
</dbReference>
<evidence type="ECO:0000313" key="6">
    <source>
        <dbReference type="Proteomes" id="UP000290759"/>
    </source>
</evidence>
<feature type="binding site" evidence="2">
    <location>
        <position position="321"/>
    </location>
    <ligand>
        <name>substrate</name>
    </ligand>
</feature>
<dbReference type="GO" id="GO:0009229">
    <property type="term" value="P:thiamine diphosphate biosynthetic process"/>
    <property type="evidence" value="ECO:0007669"/>
    <property type="project" value="UniProtKB-UniRule"/>
</dbReference>
<evidence type="ECO:0000259" key="4">
    <source>
        <dbReference type="Pfam" id="PF02769"/>
    </source>
</evidence>
<feature type="binding site" evidence="2">
    <location>
        <position position="54"/>
    </location>
    <ligand>
        <name>substrate</name>
    </ligand>
</feature>
<feature type="binding site" evidence="2">
    <location>
        <position position="215"/>
    </location>
    <ligand>
        <name>ATP</name>
        <dbReference type="ChEBI" id="CHEBI:30616"/>
    </ligand>
</feature>
<comment type="miscellaneous">
    <text evidence="2">Reaction mechanism of ThiL seems to utilize a direct, inline transfer of the gamma-phosphate of ATP to TMP rather than a phosphorylated enzyme intermediate.</text>
</comment>
<feature type="binding site" evidence="2">
    <location>
        <begin position="122"/>
        <end position="123"/>
    </location>
    <ligand>
        <name>ATP</name>
        <dbReference type="ChEBI" id="CHEBI:30616"/>
    </ligand>
</feature>
<feature type="binding site" evidence="2">
    <location>
        <position position="75"/>
    </location>
    <ligand>
        <name>Mg(2+)</name>
        <dbReference type="ChEBI" id="CHEBI:18420"/>
        <label>2</label>
    </ligand>
</feature>
<reference evidence="5 6" key="2">
    <citation type="submission" date="2019-02" db="EMBL/GenBank/DDBJ databases">
        <title>'Lichenibacterium ramalinii' gen. nov. sp. nov., 'Lichenibacterium minor' gen. nov. sp. nov.</title>
        <authorList>
            <person name="Pankratov T."/>
        </authorList>
    </citation>
    <scope>NUCLEOTIDE SEQUENCE [LARGE SCALE GENOMIC DNA]</scope>
    <source>
        <strain evidence="5 6">RmlP026</strain>
    </source>
</reference>
<protein>
    <recommendedName>
        <fullName evidence="2">Thiamine-monophosphate kinase</fullName>
        <shortName evidence="2">TMP kinase</shortName>
        <shortName evidence="2">Thiamine-phosphate kinase</shortName>
        <ecNumber evidence="2">2.7.4.16</ecNumber>
    </recommendedName>
</protein>
<feature type="binding site" evidence="2">
    <location>
        <position position="216"/>
    </location>
    <ligand>
        <name>Mg(2+)</name>
        <dbReference type="ChEBI" id="CHEBI:18420"/>
        <label>5</label>
    </ligand>
</feature>
<dbReference type="Pfam" id="PF02769">
    <property type="entry name" value="AIRS_C"/>
    <property type="match status" value="1"/>
</dbReference>
<feature type="binding site" evidence="2">
    <location>
        <position position="149"/>
    </location>
    <ligand>
        <name>ATP</name>
        <dbReference type="ChEBI" id="CHEBI:30616"/>
    </ligand>
</feature>
<evidence type="ECO:0000256" key="1">
    <source>
        <dbReference type="ARBA" id="ARBA00022977"/>
    </source>
</evidence>
<accession>A0A4Q2U4Y6</accession>
<keyword evidence="6" id="KW-1185">Reference proteome</keyword>
<dbReference type="SUPFAM" id="SSF56042">
    <property type="entry name" value="PurM C-terminal domain-like"/>
    <property type="match status" value="1"/>
</dbReference>
<feature type="binding site" evidence="2">
    <location>
        <position position="265"/>
    </location>
    <ligand>
        <name>substrate</name>
    </ligand>
</feature>
<dbReference type="RefSeq" id="WP_129226865.1">
    <property type="nucleotide sequence ID" value="NZ_QYBB01000012.1"/>
</dbReference>
<dbReference type="GO" id="GO:0005524">
    <property type="term" value="F:ATP binding"/>
    <property type="evidence" value="ECO:0007669"/>
    <property type="project" value="UniProtKB-UniRule"/>
</dbReference>
<keyword evidence="2 5" id="KW-0808">Transferase</keyword>
<dbReference type="EC" id="2.7.4.16" evidence="2"/>
<feature type="binding site" evidence="2">
    <location>
        <position position="47"/>
    </location>
    <ligand>
        <name>Mg(2+)</name>
        <dbReference type="ChEBI" id="CHEBI:18420"/>
        <label>2</label>
    </ligand>
</feature>
<dbReference type="Proteomes" id="UP000290759">
    <property type="component" value="Unassembled WGS sequence"/>
</dbReference>
<dbReference type="HAMAP" id="MF_02128">
    <property type="entry name" value="TMP_kinase"/>
    <property type="match status" value="1"/>
</dbReference>
<dbReference type="AlphaFoldDB" id="A0A4Q2U4Y6"/>
<dbReference type="PANTHER" id="PTHR30270">
    <property type="entry name" value="THIAMINE-MONOPHOSPHATE KINASE"/>
    <property type="match status" value="1"/>
</dbReference>
<feature type="binding site" evidence="2">
    <location>
        <position position="30"/>
    </location>
    <ligand>
        <name>Mg(2+)</name>
        <dbReference type="ChEBI" id="CHEBI:18420"/>
        <label>4</label>
    </ligand>
</feature>
<feature type="binding site" evidence="2">
    <location>
        <position position="47"/>
    </location>
    <ligand>
        <name>Mg(2+)</name>
        <dbReference type="ChEBI" id="CHEBI:18420"/>
        <label>1</label>
    </ligand>
</feature>
<comment type="caution">
    <text evidence="2">Lacks conserved residue(s) required for the propagation of feature annotation.</text>
</comment>
<keyword evidence="2" id="KW-0067">ATP-binding</keyword>
<proteinExistence type="inferred from homology"/>
<feature type="binding site" evidence="2">
    <location>
        <position position="213"/>
    </location>
    <ligand>
        <name>Mg(2+)</name>
        <dbReference type="ChEBI" id="CHEBI:18420"/>
        <label>3</label>
    </ligand>
</feature>